<gene>
    <name evidence="1" type="ORF">BJ138DRAFT_1157215</name>
</gene>
<comment type="caution">
    <text evidence="1">The sequence shown here is derived from an EMBL/GenBank/DDBJ whole genome shotgun (WGS) entry which is preliminary data.</text>
</comment>
<keyword evidence="1" id="KW-0378">Hydrolase</keyword>
<name>A0ACB8A7I9_9AGAM</name>
<evidence type="ECO:0000313" key="2">
    <source>
        <dbReference type="Proteomes" id="UP000790377"/>
    </source>
</evidence>
<sequence>MAKICPHLEAHGACTVPQCPHNHDVKVCELCGVLCASSAGYEAHITGKKHRRKLAGSGVVYHCLVCDIYVSKGVWDQHISGRPHARRANEQGVSAGIEPIIPDALPGRTFCSVCDKHIPEHLWSSHSTNFIHRKKEVYAAYKVAMGEAEKDKHGVTVSDNMEFGIIEPTVASRGTSKSLTIQTTIPSSRITIVSTKFSSSITTSPSPFELQRGIQGHLLTYGRTITVDVFFRHPHIGRLEDRLEILFEDISLKQQFVIVRPVSAIIGSRSDYELLKPRTPFVPRRKTARKPENDVIPGVKPPSLKAIPYVVKLPLAKPPNDLVAALSEQSDIHVVGQIKRIFLPQDLNENTYARHFKALLWIEEFRMERDLEHYDILDATLRDEPSFDIGGHPGRLVAVRRRDPYYYIDVPGLAEKRPSVLVGDRILVQKIGGIEGQWYEGGVHVVRQAEVGLRFHASFTGWSPRQRYIVRFKLNRIPVQRQHQALDTAFTTRRVLFPALNDVKLGPVVVIRPFNRLIETNDPQRLAVISILRQQPGSPPFVVFGPPGTGKTITIIESIKQILHHNPNARILATAPSNSAADLIAERLISVLNTDELFRLYAPSRFKKQVPDQLQPYTFMREQHFSTPPIAIFKRFKVVVCTCVSASIPYGIGVPRGHFSHIFVDEAGQATEPEVMIGIKTLADTRTNIVLSGDPKQLGPIIRSGIARKLGLETSYLERLMNSPMYDAIVACDSVVKLIKNFRSHPAILKFPNNKFYAGDLEPCGDKRVIDAYIGYPKLPSGKFPIIFHAVKGRDDREASSPSFFNIDEVTQVKEYIKALRDERRFRTTDGDIGVITPYHAQCLKIRTALKAVADEVKVGSVEEFQGQERKVIIISTVRSSREFVEYDLKHTLGFVANPRRFNVAVTRAQALLIVIGDPSALSLDPLWRSFLNYVYENRGWTGPPPTWDTSAPVDENGSFGNGVQEAALLDMNSFSRRMERLTLSGVQDGSDDEIEESDANVDREWREVE</sequence>
<dbReference type="Proteomes" id="UP000790377">
    <property type="component" value="Unassembled WGS sequence"/>
</dbReference>
<dbReference type="EMBL" id="MU267807">
    <property type="protein sequence ID" value="KAH7908653.1"/>
    <property type="molecule type" value="Genomic_DNA"/>
</dbReference>
<reference evidence="1" key="1">
    <citation type="journal article" date="2021" name="New Phytol.">
        <title>Evolutionary innovations through gain and loss of genes in the ectomycorrhizal Boletales.</title>
        <authorList>
            <person name="Wu G."/>
            <person name="Miyauchi S."/>
            <person name="Morin E."/>
            <person name="Kuo A."/>
            <person name="Drula E."/>
            <person name="Varga T."/>
            <person name="Kohler A."/>
            <person name="Feng B."/>
            <person name="Cao Y."/>
            <person name="Lipzen A."/>
            <person name="Daum C."/>
            <person name="Hundley H."/>
            <person name="Pangilinan J."/>
            <person name="Johnson J."/>
            <person name="Barry K."/>
            <person name="LaButti K."/>
            <person name="Ng V."/>
            <person name="Ahrendt S."/>
            <person name="Min B."/>
            <person name="Choi I.G."/>
            <person name="Park H."/>
            <person name="Plett J.M."/>
            <person name="Magnuson J."/>
            <person name="Spatafora J.W."/>
            <person name="Nagy L.G."/>
            <person name="Henrissat B."/>
            <person name="Grigoriev I.V."/>
            <person name="Yang Z.L."/>
            <person name="Xu J."/>
            <person name="Martin F.M."/>
        </authorList>
    </citation>
    <scope>NUCLEOTIDE SEQUENCE</scope>
    <source>
        <strain evidence="1">ATCC 28755</strain>
    </source>
</reference>
<keyword evidence="1" id="KW-0547">Nucleotide-binding</keyword>
<keyword evidence="2" id="KW-1185">Reference proteome</keyword>
<accession>A0ACB8A7I9</accession>
<keyword evidence="1" id="KW-0347">Helicase</keyword>
<keyword evidence="1" id="KW-0067">ATP-binding</keyword>
<proteinExistence type="predicted"/>
<organism evidence="1 2">
    <name type="scientific">Hygrophoropsis aurantiaca</name>
    <dbReference type="NCBI Taxonomy" id="72124"/>
    <lineage>
        <taxon>Eukaryota</taxon>
        <taxon>Fungi</taxon>
        <taxon>Dikarya</taxon>
        <taxon>Basidiomycota</taxon>
        <taxon>Agaricomycotina</taxon>
        <taxon>Agaricomycetes</taxon>
        <taxon>Agaricomycetidae</taxon>
        <taxon>Boletales</taxon>
        <taxon>Coniophorineae</taxon>
        <taxon>Hygrophoropsidaceae</taxon>
        <taxon>Hygrophoropsis</taxon>
    </lineage>
</organism>
<protein>
    <submittedName>
        <fullName evidence="1">RNA helicase</fullName>
    </submittedName>
</protein>
<evidence type="ECO:0000313" key="1">
    <source>
        <dbReference type="EMBL" id="KAH7908653.1"/>
    </source>
</evidence>